<sequence length="60" mass="7002">MKEFIKRYIKSGINETFSDWSSIETKRNKTIFIIIGRMLESAEKCNFDYVDSQTSNRSSG</sequence>
<accession>A0A1S9TRI2</accession>
<protein>
    <submittedName>
        <fullName evidence="1">Uncharacterized protein</fullName>
    </submittedName>
</protein>
<gene>
    <name evidence="1" type="ORF">BW897_14305</name>
</gene>
<name>A0A1S9TRI2_BACCE</name>
<dbReference type="AlphaFoldDB" id="A0A1S9TRI2"/>
<evidence type="ECO:0000313" key="1">
    <source>
        <dbReference type="EMBL" id="OOR12161.1"/>
    </source>
</evidence>
<comment type="caution">
    <text evidence="1">The sequence shown here is derived from an EMBL/GenBank/DDBJ whole genome shotgun (WGS) entry which is preliminary data.</text>
</comment>
<reference evidence="1 2" key="1">
    <citation type="submission" date="2017-01" db="EMBL/GenBank/DDBJ databases">
        <title>Bacillus cereus isolates.</title>
        <authorList>
            <person name="Beno S.M."/>
        </authorList>
    </citation>
    <scope>NUCLEOTIDE SEQUENCE [LARGE SCALE GENOMIC DNA]</scope>
    <source>
        <strain evidence="1 2">FSL H8-0485</strain>
    </source>
</reference>
<organism evidence="1 2">
    <name type="scientific">Bacillus cereus</name>
    <dbReference type="NCBI Taxonomy" id="1396"/>
    <lineage>
        <taxon>Bacteria</taxon>
        <taxon>Bacillati</taxon>
        <taxon>Bacillota</taxon>
        <taxon>Bacilli</taxon>
        <taxon>Bacillales</taxon>
        <taxon>Bacillaceae</taxon>
        <taxon>Bacillus</taxon>
        <taxon>Bacillus cereus group</taxon>
    </lineage>
</organism>
<dbReference type="Proteomes" id="UP000190906">
    <property type="component" value="Unassembled WGS sequence"/>
</dbReference>
<proteinExistence type="predicted"/>
<dbReference type="EMBL" id="MUAJ01000010">
    <property type="protein sequence ID" value="OOR12161.1"/>
    <property type="molecule type" value="Genomic_DNA"/>
</dbReference>
<evidence type="ECO:0000313" key="2">
    <source>
        <dbReference type="Proteomes" id="UP000190906"/>
    </source>
</evidence>